<comment type="caution">
    <text evidence="1">The sequence shown here is derived from an EMBL/GenBank/DDBJ whole genome shotgun (WGS) entry which is preliminary data.</text>
</comment>
<protein>
    <submittedName>
        <fullName evidence="1">18191_t:CDS:1</fullName>
    </submittedName>
</protein>
<evidence type="ECO:0000313" key="2">
    <source>
        <dbReference type="Proteomes" id="UP000789920"/>
    </source>
</evidence>
<dbReference type="EMBL" id="CAJVQC010043169">
    <property type="protein sequence ID" value="CAG8776894.1"/>
    <property type="molecule type" value="Genomic_DNA"/>
</dbReference>
<feature type="non-terminal residue" evidence="1">
    <location>
        <position position="1"/>
    </location>
</feature>
<dbReference type="Proteomes" id="UP000789920">
    <property type="component" value="Unassembled WGS sequence"/>
</dbReference>
<evidence type="ECO:0000313" key="1">
    <source>
        <dbReference type="EMBL" id="CAG8776894.1"/>
    </source>
</evidence>
<proteinExistence type="predicted"/>
<accession>A0ACA9R4E8</accession>
<keyword evidence="2" id="KW-1185">Reference proteome</keyword>
<gene>
    <name evidence="1" type="ORF">RPERSI_LOCUS17054</name>
</gene>
<reference evidence="1" key="1">
    <citation type="submission" date="2021-06" db="EMBL/GenBank/DDBJ databases">
        <authorList>
            <person name="Kallberg Y."/>
            <person name="Tangrot J."/>
            <person name="Rosling A."/>
        </authorList>
    </citation>
    <scope>NUCLEOTIDE SEQUENCE</scope>
    <source>
        <strain evidence="1">MA461A</strain>
    </source>
</reference>
<organism evidence="1 2">
    <name type="scientific">Racocetra persica</name>
    <dbReference type="NCBI Taxonomy" id="160502"/>
    <lineage>
        <taxon>Eukaryota</taxon>
        <taxon>Fungi</taxon>
        <taxon>Fungi incertae sedis</taxon>
        <taxon>Mucoromycota</taxon>
        <taxon>Glomeromycotina</taxon>
        <taxon>Glomeromycetes</taxon>
        <taxon>Diversisporales</taxon>
        <taxon>Gigasporaceae</taxon>
        <taxon>Racocetra</taxon>
    </lineage>
</organism>
<sequence>TKWVNVNRQPTLEHSTNRINGRQYMASSNRINGTPLVTSSSIRISGPPAQSAIVTGWLQGIEGEHDSDR</sequence>
<name>A0ACA9R4E8_9GLOM</name>